<reference evidence="5" key="1">
    <citation type="journal article" date="2019" name="Int. J. Syst. Evol. Microbiol.">
        <title>The Global Catalogue of Microorganisms (GCM) 10K type strain sequencing project: providing services to taxonomists for standard genome sequencing and annotation.</title>
        <authorList>
            <consortium name="The Broad Institute Genomics Platform"/>
            <consortium name="The Broad Institute Genome Sequencing Center for Infectious Disease"/>
            <person name="Wu L."/>
            <person name="Ma J."/>
        </authorList>
    </citation>
    <scope>NUCLEOTIDE SEQUENCE [LARGE SCALE GENOMIC DNA]</scope>
    <source>
        <strain evidence="5">KCTC 23707</strain>
    </source>
</reference>
<evidence type="ECO:0000313" key="5">
    <source>
        <dbReference type="Proteomes" id="UP001597373"/>
    </source>
</evidence>
<dbReference type="Proteomes" id="UP001597373">
    <property type="component" value="Unassembled WGS sequence"/>
</dbReference>
<evidence type="ECO:0000313" key="4">
    <source>
        <dbReference type="EMBL" id="MFD2258604.1"/>
    </source>
</evidence>
<feature type="domain" description="HTH DNA binding" evidence="3">
    <location>
        <begin position="333"/>
        <end position="386"/>
    </location>
</feature>
<dbReference type="Pfam" id="PF11972">
    <property type="entry name" value="HTH_13"/>
    <property type="match status" value="1"/>
</dbReference>
<dbReference type="InterPro" id="IPR011670">
    <property type="entry name" value="DUF1612"/>
</dbReference>
<keyword evidence="5" id="KW-1185">Reference proteome</keyword>
<dbReference type="NCBIfam" id="NF040876">
    <property type="entry name" value="RHE_PE00001_fam"/>
    <property type="match status" value="1"/>
</dbReference>
<dbReference type="InterPro" id="IPR021068">
    <property type="entry name" value="HTH_DNA-bd"/>
</dbReference>
<dbReference type="EMBL" id="JBHUIR010000010">
    <property type="protein sequence ID" value="MFD2258604.1"/>
    <property type="molecule type" value="Genomic_DNA"/>
</dbReference>
<comment type="caution">
    <text evidence="4">The sequence shown here is derived from an EMBL/GenBank/DDBJ whole genome shotgun (WGS) entry which is preliminary data.</text>
</comment>
<feature type="region of interest" description="Disordered" evidence="1">
    <location>
        <begin position="116"/>
        <end position="137"/>
    </location>
</feature>
<evidence type="ECO:0000259" key="3">
    <source>
        <dbReference type="Pfam" id="PF11972"/>
    </source>
</evidence>
<protein>
    <submittedName>
        <fullName evidence="4">RHE_PE00001 family protein</fullName>
    </submittedName>
</protein>
<gene>
    <name evidence="4" type="ORF">ACFSMZ_02310</name>
</gene>
<feature type="domain" description="DUF1612" evidence="2">
    <location>
        <begin position="199"/>
        <end position="324"/>
    </location>
</feature>
<accession>A0ABW5DCL4</accession>
<organism evidence="4 5">
    <name type="scientific">Chelativorans composti</name>
    <dbReference type="NCBI Taxonomy" id="768533"/>
    <lineage>
        <taxon>Bacteria</taxon>
        <taxon>Pseudomonadati</taxon>
        <taxon>Pseudomonadota</taxon>
        <taxon>Alphaproteobacteria</taxon>
        <taxon>Hyphomicrobiales</taxon>
        <taxon>Phyllobacteriaceae</taxon>
        <taxon>Chelativorans</taxon>
    </lineage>
</organism>
<dbReference type="Pfam" id="PF07756">
    <property type="entry name" value="DUF1612"/>
    <property type="match status" value="1"/>
</dbReference>
<evidence type="ECO:0000259" key="2">
    <source>
        <dbReference type="Pfam" id="PF07756"/>
    </source>
</evidence>
<evidence type="ECO:0000256" key="1">
    <source>
        <dbReference type="SAM" id="MobiDB-lite"/>
    </source>
</evidence>
<name>A0ABW5DCL4_9HYPH</name>
<proteinExistence type="predicted"/>
<dbReference type="InterPro" id="IPR048017">
    <property type="entry name" value="Y4cF-like"/>
</dbReference>
<dbReference type="RefSeq" id="WP_345097765.1">
    <property type="nucleotide sequence ID" value="NZ_BAABGS010000009.1"/>
</dbReference>
<sequence length="386" mass="43171">MSYSFDKLPIHDLLVPVVSASAALARLDERLHSSPVRTGWIERTHFLDAAAALWLEGELVQMEDLVLHDERMDVRAPTHELTRAHAVLRARRRIHAAKPDWALSRAGLRELAGLSAPQEEGPADQSRDHASVPGVGHQDDELVVGATGDKADPLAAHFAALDAVLERANLLLDGKRVERRPDSVEETAQPVPLRVRSELVYDLEWDESARMAEWTAVLERTEGLPAMLRAVVLLDAWEQINVLQHGGWLGGLLVASLLRREGLTLHHLPCLHLGSRAIARERRRSPDQTRRLLAFLSSIEAAVELGIKEHDKLMLAKAQMERRLAKRRSNSRLPELIELVLARPMVSTTMIQKALKVTQQGAINLVEELALREMTGRKRFRAWGVL</sequence>